<dbReference type="Pfam" id="PF00106">
    <property type="entry name" value="adh_short"/>
    <property type="match status" value="1"/>
</dbReference>
<feature type="domain" description="Ketoreductase" evidence="1">
    <location>
        <begin position="4"/>
        <end position="215"/>
    </location>
</feature>
<organism evidence="2 3">
    <name type="scientific">Algimonas porphyrae</name>
    <dbReference type="NCBI Taxonomy" id="1128113"/>
    <lineage>
        <taxon>Bacteria</taxon>
        <taxon>Pseudomonadati</taxon>
        <taxon>Pseudomonadota</taxon>
        <taxon>Alphaproteobacteria</taxon>
        <taxon>Maricaulales</taxon>
        <taxon>Robiginitomaculaceae</taxon>
        <taxon>Algimonas</taxon>
    </lineage>
</organism>
<dbReference type="PRINTS" id="PR00081">
    <property type="entry name" value="GDHRDH"/>
</dbReference>
<name>A0ABQ5V1Y8_9PROT</name>
<dbReference type="InterPro" id="IPR057326">
    <property type="entry name" value="KR_dom"/>
</dbReference>
<dbReference type="Proteomes" id="UP001161390">
    <property type="component" value="Unassembled WGS sequence"/>
</dbReference>
<evidence type="ECO:0000313" key="3">
    <source>
        <dbReference type="Proteomes" id="UP001161390"/>
    </source>
</evidence>
<reference evidence="2" key="1">
    <citation type="journal article" date="2014" name="Int. J. Syst. Evol. Microbiol.">
        <title>Complete genome of a new Firmicutes species belonging to the dominant human colonic microbiota ('Ruminococcus bicirculans') reveals two chromosomes and a selective capacity to utilize plant glucans.</title>
        <authorList>
            <consortium name="NISC Comparative Sequencing Program"/>
            <person name="Wegmann U."/>
            <person name="Louis P."/>
            <person name="Goesmann A."/>
            <person name="Henrissat B."/>
            <person name="Duncan S.H."/>
            <person name="Flint H.J."/>
        </authorList>
    </citation>
    <scope>NUCLEOTIDE SEQUENCE</scope>
    <source>
        <strain evidence="2">NBRC 108216</strain>
    </source>
</reference>
<evidence type="ECO:0000259" key="1">
    <source>
        <dbReference type="SMART" id="SM00822"/>
    </source>
</evidence>
<dbReference type="SMART" id="SM00822">
    <property type="entry name" value="PKS_KR"/>
    <property type="match status" value="1"/>
</dbReference>
<reference evidence="2" key="2">
    <citation type="submission" date="2023-01" db="EMBL/GenBank/DDBJ databases">
        <title>Draft genome sequence of Algimonas porphyrae strain NBRC 108216.</title>
        <authorList>
            <person name="Sun Q."/>
            <person name="Mori K."/>
        </authorList>
    </citation>
    <scope>NUCLEOTIDE SEQUENCE</scope>
    <source>
        <strain evidence="2">NBRC 108216</strain>
    </source>
</reference>
<dbReference type="SUPFAM" id="SSF51735">
    <property type="entry name" value="NAD(P)-binding Rossmann-fold domains"/>
    <property type="match status" value="1"/>
</dbReference>
<dbReference type="Gene3D" id="3.40.50.720">
    <property type="entry name" value="NAD(P)-binding Rossmann-like Domain"/>
    <property type="match status" value="1"/>
</dbReference>
<sequence>MTTRTALIIGAGADTGSAIARAFAKEGYHVCVTRRPRNMQQLGVLAGAIRAFGGAATPFGVDARNDTDMAALVEQIESTIGPIEVCVFNIGANVRFEIGDTTPRVFKKVWEMACYAGFLTAHNVLPRMAGRGRGTFIFTGATASLRGGAGFGAFASAKAGLRNLAQSAAREYGPRNVHVAHVVVDGMIDSRFIRENVPSVDSLRARDRILNPDHIAQNYVHLHRQHRDAWTFELDLRPYGETW</sequence>
<dbReference type="InterPro" id="IPR002347">
    <property type="entry name" value="SDR_fam"/>
</dbReference>
<keyword evidence="3" id="KW-1185">Reference proteome</keyword>
<gene>
    <name evidence="2" type="ORF">GCM10007854_25280</name>
</gene>
<dbReference type="PANTHER" id="PTHR43431:SF7">
    <property type="entry name" value="OXIDOREDUCTASE, SHORT CHAIN DEHYDROGENASE_REDUCTASE FAMILY (AFU_ORTHOLOGUE AFUA_5G14000)"/>
    <property type="match status" value="1"/>
</dbReference>
<accession>A0ABQ5V1Y8</accession>
<proteinExistence type="predicted"/>
<evidence type="ECO:0000313" key="2">
    <source>
        <dbReference type="EMBL" id="GLQ21573.1"/>
    </source>
</evidence>
<protein>
    <submittedName>
        <fullName evidence="2">Short-chain dehydrogenase</fullName>
    </submittedName>
</protein>
<dbReference type="PANTHER" id="PTHR43431">
    <property type="entry name" value="OXIDOREDUCTASE, SHORT CHAIN DEHYDROGENASE/REDUCTASE FAMILY (AFU_ORTHOLOGUE AFUA_5G14000)"/>
    <property type="match status" value="1"/>
</dbReference>
<comment type="caution">
    <text evidence="2">The sequence shown here is derived from an EMBL/GenBank/DDBJ whole genome shotgun (WGS) entry which is preliminary data.</text>
</comment>
<dbReference type="EMBL" id="BSNJ01000005">
    <property type="protein sequence ID" value="GLQ21573.1"/>
    <property type="molecule type" value="Genomic_DNA"/>
</dbReference>
<dbReference type="InterPro" id="IPR036291">
    <property type="entry name" value="NAD(P)-bd_dom_sf"/>
</dbReference>
<dbReference type="RefSeq" id="WP_284373263.1">
    <property type="nucleotide sequence ID" value="NZ_BSNJ01000005.1"/>
</dbReference>